<dbReference type="GO" id="GO:0006508">
    <property type="term" value="P:proteolysis"/>
    <property type="evidence" value="ECO:0007669"/>
    <property type="project" value="InterPro"/>
</dbReference>
<dbReference type="AlphaFoldDB" id="A0A7W8NN84"/>
<name>A0A7W8NN84_9DEIO</name>
<protein>
    <submittedName>
        <fullName evidence="1 2">Peptidase</fullName>
        <ecNumber evidence="2">3.4.13.19</ecNumber>
    </submittedName>
</protein>
<dbReference type="GO" id="GO:0070573">
    <property type="term" value="F:metallodipeptidase activity"/>
    <property type="evidence" value="ECO:0007669"/>
    <property type="project" value="InterPro"/>
</dbReference>
<keyword evidence="2" id="KW-0645">Protease</keyword>
<comment type="caution">
    <text evidence="2">The sequence shown here is derived from an EMBL/GenBank/DDBJ whole genome shotgun (WGS) entry which is preliminary data.</text>
</comment>
<evidence type="ECO:0000313" key="4">
    <source>
        <dbReference type="Proteomes" id="UP000619376"/>
    </source>
</evidence>
<keyword evidence="4" id="KW-1185">Reference proteome</keyword>
<gene>
    <name evidence="1" type="ORF">GCM10017781_18780</name>
    <name evidence="2" type="ORF">HNQ07_002088</name>
</gene>
<dbReference type="InterPro" id="IPR008257">
    <property type="entry name" value="Pept_M19"/>
</dbReference>
<evidence type="ECO:0000313" key="1">
    <source>
        <dbReference type="EMBL" id="GHF42698.1"/>
    </source>
</evidence>
<dbReference type="PANTHER" id="PTHR10443:SF12">
    <property type="entry name" value="DIPEPTIDASE"/>
    <property type="match status" value="1"/>
</dbReference>
<dbReference type="PROSITE" id="PS51365">
    <property type="entry name" value="RENAL_DIPEPTIDASE_2"/>
    <property type="match status" value="1"/>
</dbReference>
<keyword evidence="2" id="KW-0224">Dipeptidase</keyword>
<dbReference type="EMBL" id="BNAJ01000004">
    <property type="protein sequence ID" value="GHF42698.1"/>
    <property type="molecule type" value="Genomic_DNA"/>
</dbReference>
<dbReference type="PANTHER" id="PTHR10443">
    <property type="entry name" value="MICROSOMAL DIPEPTIDASE"/>
    <property type="match status" value="1"/>
</dbReference>
<evidence type="ECO:0000313" key="3">
    <source>
        <dbReference type="Proteomes" id="UP000539473"/>
    </source>
</evidence>
<dbReference type="Gene3D" id="3.20.20.140">
    <property type="entry name" value="Metal-dependent hydrolases"/>
    <property type="match status" value="1"/>
</dbReference>
<dbReference type="EMBL" id="JACHFK010000004">
    <property type="protein sequence ID" value="MBB5376624.1"/>
    <property type="molecule type" value="Genomic_DNA"/>
</dbReference>
<dbReference type="Pfam" id="PF01244">
    <property type="entry name" value="Peptidase_M19"/>
    <property type="match status" value="1"/>
</dbReference>
<dbReference type="Proteomes" id="UP000539473">
    <property type="component" value="Unassembled WGS sequence"/>
</dbReference>
<dbReference type="EC" id="3.4.13.19" evidence="2"/>
<reference evidence="4" key="2">
    <citation type="journal article" date="2019" name="Int. J. Syst. Evol. Microbiol.">
        <title>The Global Catalogue of Microorganisms (GCM) 10K type strain sequencing project: providing services to taxonomists for standard genome sequencing and annotation.</title>
        <authorList>
            <consortium name="The Broad Institute Genomics Platform"/>
            <consortium name="The Broad Institute Genome Sequencing Center for Infectious Disease"/>
            <person name="Wu L."/>
            <person name="Ma J."/>
        </authorList>
    </citation>
    <scope>NUCLEOTIDE SEQUENCE [LARGE SCALE GENOMIC DNA]</scope>
    <source>
        <strain evidence="4">CGMCC 1.18437</strain>
    </source>
</reference>
<dbReference type="PROSITE" id="PS00869">
    <property type="entry name" value="RENAL_DIPEPTIDASE_1"/>
    <property type="match status" value="1"/>
</dbReference>
<dbReference type="InterPro" id="IPR000180">
    <property type="entry name" value="Dipep_AS"/>
</dbReference>
<reference evidence="1" key="1">
    <citation type="journal article" date="2014" name="Int. J. Syst. Evol. Microbiol.">
        <title>Complete genome of a new Firmicutes species belonging to the dominant human colonic microbiota ('Ruminococcus bicirculans') reveals two chromosomes and a selective capacity to utilize plant glucans.</title>
        <authorList>
            <consortium name="NISC Comparative Sequencing Program"/>
            <person name="Wegmann U."/>
            <person name="Louis P."/>
            <person name="Goesmann A."/>
            <person name="Henrissat B."/>
            <person name="Duncan S.H."/>
            <person name="Flint H.J."/>
        </authorList>
    </citation>
    <scope>NUCLEOTIDE SEQUENCE</scope>
    <source>
        <strain evidence="1">CGMCC 1.18437</strain>
    </source>
</reference>
<reference evidence="2 3" key="3">
    <citation type="submission" date="2020-08" db="EMBL/GenBank/DDBJ databases">
        <title>Genomic Encyclopedia of Type Strains, Phase IV (KMG-IV): sequencing the most valuable type-strain genomes for metagenomic binning, comparative biology and taxonomic classification.</title>
        <authorList>
            <person name="Goeker M."/>
        </authorList>
    </citation>
    <scope>NUCLEOTIDE SEQUENCE [LARGE SCALE GENOMIC DNA]</scope>
    <source>
        <strain evidence="2 3">DSM 27521</strain>
    </source>
</reference>
<dbReference type="InterPro" id="IPR032466">
    <property type="entry name" value="Metal_Hydrolase"/>
</dbReference>
<dbReference type="SUPFAM" id="SSF51556">
    <property type="entry name" value="Metallo-dependent hydrolases"/>
    <property type="match status" value="1"/>
</dbReference>
<proteinExistence type="predicted"/>
<reference evidence="1" key="4">
    <citation type="submission" date="2024-05" db="EMBL/GenBank/DDBJ databases">
        <authorList>
            <person name="Sun Q."/>
            <person name="Zhou Y."/>
        </authorList>
    </citation>
    <scope>NUCLEOTIDE SEQUENCE</scope>
    <source>
        <strain evidence="1">CGMCC 1.18437</strain>
    </source>
</reference>
<dbReference type="RefSeq" id="WP_221274911.1">
    <property type="nucleotide sequence ID" value="NZ_BNAJ01000004.1"/>
</dbReference>
<organism evidence="2 3">
    <name type="scientific">Deinococcus metalli</name>
    <dbReference type="NCBI Taxonomy" id="1141878"/>
    <lineage>
        <taxon>Bacteria</taxon>
        <taxon>Thermotogati</taxon>
        <taxon>Deinococcota</taxon>
        <taxon>Deinococci</taxon>
        <taxon>Deinococcales</taxon>
        <taxon>Deinococcaceae</taxon>
        <taxon>Deinococcus</taxon>
    </lineage>
</organism>
<keyword evidence="2" id="KW-0378">Hydrolase</keyword>
<accession>A0A7W8NN84</accession>
<dbReference type="Proteomes" id="UP000619376">
    <property type="component" value="Unassembled WGS sequence"/>
</dbReference>
<sequence length="414" mass="46015">MTDVKDKTAPQDAPMQQKNYTGYKSFSYLEPGKDYKVYPLAQELNRVQSRRPEVTPEQEARVRRLFQEQLMISLHDHCFVAPEDLSQFLEFRRWGRDFTGYEGLSVSGLDAVFDNLMNGTAMITSRGGWKWDDIIYDLGMRLSDIAHQDMVVLCRTTEDIVNAKKNGQIAFIVSIEGAAMIENELDRLDILYGLGVRCLGIAYSEGNQLGGGLKEPRDGGLTTFGRQAVKRMNKLGIAIDVSHSGDQTALDTIEVSDKPIFITHAGARALWNSNRLKPDDVIRACAAKGGVIGIEAAPHTTLTEKHSRHTIESFMEHFEYCVNLVGIDHVAFGPDVLFGDHVGLHDALTEALSIGASRGHLSYDKVPFVDGIENPAEAFPNIVRWLVAHGYSDEDIGKAVGGNIMRVLKEAWYK</sequence>
<evidence type="ECO:0000313" key="2">
    <source>
        <dbReference type="EMBL" id="MBB5376624.1"/>
    </source>
</evidence>